<evidence type="ECO:0000256" key="6">
    <source>
        <dbReference type="PIRSR" id="PIRSR634603-3"/>
    </source>
</evidence>
<keyword evidence="10" id="KW-1185">Reference proteome</keyword>
<evidence type="ECO:0000259" key="8">
    <source>
        <dbReference type="SMART" id="SM00922"/>
    </source>
</evidence>
<dbReference type="Gene3D" id="3.30.390.10">
    <property type="entry name" value="Enolase-like, N-terminal domain"/>
    <property type="match status" value="1"/>
</dbReference>
<evidence type="ECO:0000256" key="2">
    <source>
        <dbReference type="ARBA" id="ARBA00022723"/>
    </source>
</evidence>
<feature type="active site" description="Proton acceptor; specific for (S)-substrate epimerization" evidence="5">
    <location>
        <position position="260"/>
    </location>
</feature>
<accession>A0A1M7ZQB0</accession>
<evidence type="ECO:0000256" key="7">
    <source>
        <dbReference type="RuleBase" id="RU366006"/>
    </source>
</evidence>
<evidence type="ECO:0000313" key="9">
    <source>
        <dbReference type="EMBL" id="SHO67094.1"/>
    </source>
</evidence>
<dbReference type="InterPro" id="IPR013341">
    <property type="entry name" value="Mandelate_racemase_N_dom"/>
</dbReference>
<proteinExistence type="inferred from homology"/>
<evidence type="ECO:0000256" key="3">
    <source>
        <dbReference type="ARBA" id="ARBA00022842"/>
    </source>
</evidence>
<dbReference type="AlphaFoldDB" id="A0A1M7ZQB0"/>
<dbReference type="PANTHER" id="PTHR48080:SF3">
    <property type="entry name" value="ENOLASE SUPERFAMILY MEMBER DDB_G0284701"/>
    <property type="match status" value="1"/>
</dbReference>
<dbReference type="STRING" id="1123029.SAMN02745172_03758"/>
<sequence>MTHDPQPPTQAAAGRSRRLSVHIERFPIAGRFTISRGAKTEAVVVVAEIRAGDAVGRGECVPYARYGETVEGVAAAIDAARPLIEAGIDRFALSAAMGAGAARNALDCALIDLEAKRAGRAAADLLGLGPLRPLVTAYTLSLGSPDEMATAAAAAAHRPVLKIKLGGEGDPERVRAVRAAAPSAWIIADANEAWSENTFAANMAACAEAGVMLIEQPLPAGDDALLGRVARPVPVCADESLHVAGQVAALAGRYDAVNIKLDKTGGLTEALLAAAEARRLGLDIMAGCMVGTSLAMAPALLLAQHATFVDLDGPLLLARDREPGLVYDGSTVSPPEPALWG</sequence>
<dbReference type="GO" id="GO:0046872">
    <property type="term" value="F:metal ion binding"/>
    <property type="evidence" value="ECO:0007669"/>
    <property type="project" value="UniProtKB-KW"/>
</dbReference>
<dbReference type="CDD" id="cd03319">
    <property type="entry name" value="L-Ala-DL-Glu_epimerase"/>
    <property type="match status" value="1"/>
</dbReference>
<dbReference type="Gene3D" id="3.20.20.120">
    <property type="entry name" value="Enolase-like C-terminal domain"/>
    <property type="match status" value="1"/>
</dbReference>
<dbReference type="SFLD" id="SFLDS00001">
    <property type="entry name" value="Enolase"/>
    <property type="match status" value="1"/>
</dbReference>
<organism evidence="9 10">
    <name type="scientific">Pseudoxanthobacter soli DSM 19599</name>
    <dbReference type="NCBI Taxonomy" id="1123029"/>
    <lineage>
        <taxon>Bacteria</taxon>
        <taxon>Pseudomonadati</taxon>
        <taxon>Pseudomonadota</taxon>
        <taxon>Alphaproteobacteria</taxon>
        <taxon>Hyphomicrobiales</taxon>
        <taxon>Segnochrobactraceae</taxon>
        <taxon>Pseudoxanthobacter</taxon>
    </lineage>
</organism>
<dbReference type="PANTHER" id="PTHR48080">
    <property type="entry name" value="D-GALACTONATE DEHYDRATASE-RELATED"/>
    <property type="match status" value="1"/>
</dbReference>
<dbReference type="SUPFAM" id="SSF54826">
    <property type="entry name" value="Enolase N-terminal domain-like"/>
    <property type="match status" value="1"/>
</dbReference>
<dbReference type="OrthoDB" id="9782675at2"/>
<dbReference type="InterPro" id="IPR034603">
    <property type="entry name" value="Dipeptide_epimerase"/>
</dbReference>
<dbReference type="SMART" id="SM00922">
    <property type="entry name" value="MR_MLE"/>
    <property type="match status" value="1"/>
</dbReference>
<comment type="similarity">
    <text evidence="1 7">Belongs to the mandelate racemase/muconate lactonizing enzyme family.</text>
</comment>
<dbReference type="InterPro" id="IPR034593">
    <property type="entry name" value="DgoD-like"/>
</dbReference>
<dbReference type="SFLD" id="SFLDF00010">
    <property type="entry name" value="dipeptide_epimerase"/>
    <property type="match status" value="1"/>
</dbReference>
<feature type="active site" description="Proton acceptor; specific for (R)-substrate epimerization" evidence="5">
    <location>
        <position position="164"/>
    </location>
</feature>
<dbReference type="InterPro" id="IPR036849">
    <property type="entry name" value="Enolase-like_C_sf"/>
</dbReference>
<feature type="binding site" evidence="6">
    <location>
        <position position="189"/>
    </location>
    <ligand>
        <name>Mg(2+)</name>
        <dbReference type="ChEBI" id="CHEBI:18420"/>
    </ligand>
</feature>
<dbReference type="SUPFAM" id="SSF51604">
    <property type="entry name" value="Enolase C-terminal domain-like"/>
    <property type="match status" value="1"/>
</dbReference>
<feature type="domain" description="Mandelate racemase/muconate lactonizing enzyme C-terminal" evidence="8">
    <location>
        <begin position="145"/>
        <end position="236"/>
    </location>
</feature>
<dbReference type="Pfam" id="PF02746">
    <property type="entry name" value="MR_MLE_N"/>
    <property type="match status" value="1"/>
</dbReference>
<feature type="binding site" evidence="6">
    <location>
        <position position="238"/>
    </location>
    <ligand>
        <name>Mg(2+)</name>
        <dbReference type="ChEBI" id="CHEBI:18420"/>
    </ligand>
</feature>
<dbReference type="EC" id="5.1.1.-" evidence="7"/>
<dbReference type="InterPro" id="IPR013342">
    <property type="entry name" value="Mandelate_racemase_C"/>
</dbReference>
<dbReference type="Proteomes" id="UP000186406">
    <property type="component" value="Unassembled WGS sequence"/>
</dbReference>
<dbReference type="NCBIfam" id="NF042940">
    <property type="entry name" value="racemase_DgcA"/>
    <property type="match status" value="1"/>
</dbReference>
<keyword evidence="4 7" id="KW-0413">Isomerase</keyword>
<keyword evidence="2 6" id="KW-0479">Metal-binding</keyword>
<feature type="binding site" evidence="6">
    <location>
        <position position="215"/>
    </location>
    <ligand>
        <name>Mg(2+)</name>
        <dbReference type="ChEBI" id="CHEBI:18420"/>
    </ligand>
</feature>
<dbReference type="Pfam" id="PF13378">
    <property type="entry name" value="MR_MLE_C"/>
    <property type="match status" value="1"/>
</dbReference>
<dbReference type="GO" id="GO:0016855">
    <property type="term" value="F:racemase and epimerase activity, acting on amino acids and derivatives"/>
    <property type="evidence" value="ECO:0007669"/>
    <property type="project" value="UniProtKB-UniRule"/>
</dbReference>
<reference evidence="9 10" key="1">
    <citation type="submission" date="2016-12" db="EMBL/GenBank/DDBJ databases">
        <authorList>
            <person name="Song W.-J."/>
            <person name="Kurnit D.M."/>
        </authorList>
    </citation>
    <scope>NUCLEOTIDE SEQUENCE [LARGE SCALE GENOMIC DNA]</scope>
    <source>
        <strain evidence="9 10">DSM 19599</strain>
    </source>
</reference>
<comment type="cofactor">
    <cofactor evidence="6 7">
        <name>Mg(2+)</name>
        <dbReference type="ChEBI" id="CHEBI:18420"/>
    </cofactor>
    <text evidence="6 7">Binds 1 Mg(2+) ion per subunit.</text>
</comment>
<dbReference type="InterPro" id="IPR029065">
    <property type="entry name" value="Enolase_C-like"/>
</dbReference>
<keyword evidence="3 6" id="KW-0460">Magnesium</keyword>
<evidence type="ECO:0000256" key="4">
    <source>
        <dbReference type="ARBA" id="ARBA00023235"/>
    </source>
</evidence>
<gene>
    <name evidence="9" type="ORF">SAMN02745172_03758</name>
</gene>
<protein>
    <recommendedName>
        <fullName evidence="7">Dipeptide epimerase</fullName>
        <ecNumber evidence="7">5.1.1.-</ecNumber>
    </recommendedName>
</protein>
<dbReference type="InterPro" id="IPR029017">
    <property type="entry name" value="Enolase-like_N"/>
</dbReference>
<evidence type="ECO:0000256" key="1">
    <source>
        <dbReference type="ARBA" id="ARBA00008031"/>
    </source>
</evidence>
<name>A0A1M7ZQB0_9HYPH</name>
<evidence type="ECO:0000313" key="10">
    <source>
        <dbReference type="Proteomes" id="UP000186406"/>
    </source>
</evidence>
<dbReference type="SFLD" id="SFLDG00180">
    <property type="entry name" value="muconate_cycloisomerase"/>
    <property type="match status" value="1"/>
</dbReference>
<evidence type="ECO:0000256" key="5">
    <source>
        <dbReference type="PIRSR" id="PIRSR634603-1"/>
    </source>
</evidence>
<dbReference type="RefSeq" id="WP_073631579.1">
    <property type="nucleotide sequence ID" value="NZ_FRXO01000010.1"/>
</dbReference>
<dbReference type="EMBL" id="FRXO01000010">
    <property type="protein sequence ID" value="SHO67094.1"/>
    <property type="molecule type" value="Genomic_DNA"/>
</dbReference>